<dbReference type="CDD" id="cd03809">
    <property type="entry name" value="GT4_MtfB-like"/>
    <property type="match status" value="1"/>
</dbReference>
<dbReference type="GO" id="GO:0016757">
    <property type="term" value="F:glycosyltransferase activity"/>
    <property type="evidence" value="ECO:0007669"/>
    <property type="project" value="InterPro"/>
</dbReference>
<evidence type="ECO:0000313" key="4">
    <source>
        <dbReference type="EMBL" id="PJC81985.1"/>
    </source>
</evidence>
<name>A0A2M8GN57_9BACT</name>
<dbReference type="PANTHER" id="PTHR46401">
    <property type="entry name" value="GLYCOSYLTRANSFERASE WBBK-RELATED"/>
    <property type="match status" value="1"/>
</dbReference>
<keyword evidence="1 4" id="KW-0808">Transferase</keyword>
<proteinExistence type="predicted"/>
<dbReference type="FunFam" id="3.40.50.2000:FF:000119">
    <property type="entry name" value="Glycosyl transferase group 1"/>
    <property type="match status" value="1"/>
</dbReference>
<evidence type="ECO:0000256" key="1">
    <source>
        <dbReference type="ARBA" id="ARBA00022679"/>
    </source>
</evidence>
<dbReference type="InterPro" id="IPR001296">
    <property type="entry name" value="Glyco_trans_1"/>
</dbReference>
<organism evidence="4 5">
    <name type="scientific">Candidatus Roizmanbacteria bacterium CG_4_8_14_3_um_filter_36_10</name>
    <dbReference type="NCBI Taxonomy" id="1974834"/>
    <lineage>
        <taxon>Bacteria</taxon>
        <taxon>Candidatus Roizmaniibacteriota</taxon>
    </lineage>
</organism>
<feature type="domain" description="Glycosyl transferase family 1" evidence="2">
    <location>
        <begin position="179"/>
        <end position="342"/>
    </location>
</feature>
<protein>
    <submittedName>
        <fullName evidence="4">Glycosyltransferase family 1 protein</fullName>
    </submittedName>
</protein>
<reference evidence="5" key="1">
    <citation type="submission" date="2017-09" db="EMBL/GenBank/DDBJ databases">
        <title>Depth-based differentiation of microbial function through sediment-hosted aquifers and enrichment of novel symbionts in the deep terrestrial subsurface.</title>
        <authorList>
            <person name="Probst A.J."/>
            <person name="Ladd B."/>
            <person name="Jarett J.K."/>
            <person name="Geller-Mcgrath D.E."/>
            <person name="Sieber C.M.K."/>
            <person name="Emerson J.B."/>
            <person name="Anantharaman K."/>
            <person name="Thomas B.C."/>
            <person name="Malmstrom R."/>
            <person name="Stieglmeier M."/>
            <person name="Klingl A."/>
            <person name="Woyke T."/>
            <person name="Ryan C.M."/>
            <person name="Banfield J.F."/>
        </authorList>
    </citation>
    <scope>NUCLEOTIDE SEQUENCE [LARGE SCALE GENOMIC DNA]</scope>
</reference>
<dbReference type="Pfam" id="PF00534">
    <property type="entry name" value="Glycos_transf_1"/>
    <property type="match status" value="1"/>
</dbReference>
<gene>
    <name evidence="4" type="ORF">CO007_01840</name>
</gene>
<dbReference type="PANTHER" id="PTHR46401:SF2">
    <property type="entry name" value="GLYCOSYLTRANSFERASE WBBK-RELATED"/>
    <property type="match status" value="1"/>
</dbReference>
<accession>A0A2M8GN57</accession>
<comment type="caution">
    <text evidence="4">The sequence shown here is derived from an EMBL/GenBank/DDBJ whole genome shotgun (WGS) entry which is preliminary data.</text>
</comment>
<feature type="domain" description="Glycosyltransferase subfamily 4-like N-terminal" evidence="3">
    <location>
        <begin position="17"/>
        <end position="169"/>
    </location>
</feature>
<dbReference type="AlphaFoldDB" id="A0A2M8GN57"/>
<dbReference type="EMBL" id="PFQK01000034">
    <property type="protein sequence ID" value="PJC81985.1"/>
    <property type="molecule type" value="Genomic_DNA"/>
</dbReference>
<evidence type="ECO:0000313" key="5">
    <source>
        <dbReference type="Proteomes" id="UP000229370"/>
    </source>
</evidence>
<dbReference type="Gene3D" id="3.40.50.2000">
    <property type="entry name" value="Glycogen Phosphorylase B"/>
    <property type="match status" value="2"/>
</dbReference>
<dbReference type="SUPFAM" id="SSF53756">
    <property type="entry name" value="UDP-Glycosyltransferase/glycogen phosphorylase"/>
    <property type="match status" value="1"/>
</dbReference>
<dbReference type="InterPro" id="IPR028098">
    <property type="entry name" value="Glyco_trans_4-like_N"/>
</dbReference>
<dbReference type="GO" id="GO:0009103">
    <property type="term" value="P:lipopolysaccharide biosynthetic process"/>
    <property type="evidence" value="ECO:0007669"/>
    <property type="project" value="TreeGrafter"/>
</dbReference>
<evidence type="ECO:0000259" key="2">
    <source>
        <dbReference type="Pfam" id="PF00534"/>
    </source>
</evidence>
<dbReference type="Pfam" id="PF13439">
    <property type="entry name" value="Glyco_transf_4"/>
    <property type="match status" value="1"/>
</dbReference>
<dbReference type="Proteomes" id="UP000229370">
    <property type="component" value="Unassembled WGS sequence"/>
</dbReference>
<sequence length="363" mass="42214">MIIGIDGNEANVKKRVGVSVYALNLLHYFKKQANNELRFEVFLKTNPLPELPRESPNFAYEVIKAKFLWSQFALPLRLYQKRDIDVFFSPAHYGPRFLPVPLVVTVHDLAFLYYPKEFLKKDLYQLRSWTKYSVLKAKKVIAVSRTTKKDLIKFYQLPSEKISVVYNGYEKYLQVQRSKFKLKEGDKPYILYVGTLQPRKNIVTLINAFQKINQIYPELELVIAGKKGWLYQQIFETVIDLGLENNVFFTDFITDNQLVYLYQNAFCLVMPSLYEGFGLPVLEAMSFGCPVISSFASSLPEVGGDACFYFDPENTNDLIEKILKLKNSLTMRKEMIKKGRERVKQFSWNICAEKTLKIIKDCL</sequence>
<evidence type="ECO:0000259" key="3">
    <source>
        <dbReference type="Pfam" id="PF13439"/>
    </source>
</evidence>